<feature type="region of interest" description="Disordered" evidence="1">
    <location>
        <begin position="1"/>
        <end position="23"/>
    </location>
</feature>
<sequence>SNMGVSKRTNTEQQLHSKEKQSEGANAVGHCHCTESCQESHHSQTIVGGCQCSGICSESLHNCRPTSVLEVTSSSQAILEQSCNRSLHTGAVIENHLQSHQLRTHLLTVPGQTNSSNLVPDSVFLTSSAHRHSHHHDRPFSAPASYLEQISGQLLRLVGDHYLCSNCGRQLRNMGDELTLEKSLRHAVSSIELNNVGSS</sequence>
<reference evidence="2" key="2">
    <citation type="submission" date="2023-04" db="EMBL/GenBank/DDBJ databases">
        <authorList>
            <person name="Bu L."/>
            <person name="Lu L."/>
            <person name="Laidemitt M.R."/>
            <person name="Zhang S.M."/>
            <person name="Mutuku M."/>
            <person name="Mkoji G."/>
            <person name="Steinauer M."/>
            <person name="Loker E.S."/>
        </authorList>
    </citation>
    <scope>NUCLEOTIDE SEQUENCE</scope>
    <source>
        <strain evidence="2">KasaAsao</strain>
        <tissue evidence="2">Whole Snail</tissue>
    </source>
</reference>
<organism evidence="2 3">
    <name type="scientific">Biomphalaria pfeifferi</name>
    <name type="common">Bloodfluke planorb</name>
    <name type="synonym">Freshwater snail</name>
    <dbReference type="NCBI Taxonomy" id="112525"/>
    <lineage>
        <taxon>Eukaryota</taxon>
        <taxon>Metazoa</taxon>
        <taxon>Spiralia</taxon>
        <taxon>Lophotrochozoa</taxon>
        <taxon>Mollusca</taxon>
        <taxon>Gastropoda</taxon>
        <taxon>Heterobranchia</taxon>
        <taxon>Euthyneura</taxon>
        <taxon>Panpulmonata</taxon>
        <taxon>Hygrophila</taxon>
        <taxon>Lymnaeoidea</taxon>
        <taxon>Planorbidae</taxon>
        <taxon>Biomphalaria</taxon>
    </lineage>
</organism>
<gene>
    <name evidence="2" type="ORF">Bpfe_018910</name>
</gene>
<evidence type="ECO:0000313" key="2">
    <source>
        <dbReference type="EMBL" id="KAK0051695.1"/>
    </source>
</evidence>
<protein>
    <submittedName>
        <fullName evidence="2">Uncharacterized protein</fullName>
    </submittedName>
</protein>
<keyword evidence="3" id="KW-1185">Reference proteome</keyword>
<evidence type="ECO:0000256" key="1">
    <source>
        <dbReference type="SAM" id="MobiDB-lite"/>
    </source>
</evidence>
<comment type="caution">
    <text evidence="2">The sequence shown here is derived from an EMBL/GenBank/DDBJ whole genome shotgun (WGS) entry which is preliminary data.</text>
</comment>
<dbReference type="AlphaFoldDB" id="A0AAD8F561"/>
<proteinExistence type="predicted"/>
<reference evidence="2" key="1">
    <citation type="journal article" date="2023" name="PLoS Negl. Trop. Dis.">
        <title>A genome sequence for Biomphalaria pfeifferi, the major vector snail for the human-infecting parasite Schistosoma mansoni.</title>
        <authorList>
            <person name="Bu L."/>
            <person name="Lu L."/>
            <person name="Laidemitt M.R."/>
            <person name="Zhang S.M."/>
            <person name="Mutuku M."/>
            <person name="Mkoji G."/>
            <person name="Steinauer M."/>
            <person name="Loker E.S."/>
        </authorList>
    </citation>
    <scope>NUCLEOTIDE SEQUENCE</scope>
    <source>
        <strain evidence="2">KasaAsao</strain>
    </source>
</reference>
<dbReference type="EMBL" id="JASAOG010000101">
    <property type="protein sequence ID" value="KAK0051695.1"/>
    <property type="molecule type" value="Genomic_DNA"/>
</dbReference>
<dbReference type="Proteomes" id="UP001233172">
    <property type="component" value="Unassembled WGS sequence"/>
</dbReference>
<feature type="non-terminal residue" evidence="2">
    <location>
        <position position="1"/>
    </location>
</feature>
<name>A0AAD8F561_BIOPF</name>
<feature type="compositionally biased region" description="Polar residues" evidence="1">
    <location>
        <begin position="1"/>
        <end position="14"/>
    </location>
</feature>
<accession>A0AAD8F561</accession>
<evidence type="ECO:0000313" key="3">
    <source>
        <dbReference type="Proteomes" id="UP001233172"/>
    </source>
</evidence>